<keyword evidence="1" id="KW-0418">Kinase</keyword>
<accession>A0A212M0M8</accession>
<keyword evidence="1" id="KW-0808">Transferase</keyword>
<dbReference type="Gene3D" id="3.40.50.300">
    <property type="entry name" value="P-loop containing nucleotide triphosphate hydrolases"/>
    <property type="match status" value="1"/>
</dbReference>
<dbReference type="GO" id="GO:0016301">
    <property type="term" value="F:kinase activity"/>
    <property type="evidence" value="ECO:0007669"/>
    <property type="project" value="UniProtKB-KW"/>
</dbReference>
<dbReference type="RefSeq" id="WP_288185849.1">
    <property type="nucleotide sequence ID" value="NZ_LT608335.1"/>
</dbReference>
<gene>
    <name evidence="1" type="ORF">KL86SPO_70252</name>
</gene>
<dbReference type="InterPro" id="IPR027417">
    <property type="entry name" value="P-loop_NTPase"/>
</dbReference>
<dbReference type="SUPFAM" id="SSF52540">
    <property type="entry name" value="P-loop containing nucleoside triphosphate hydrolases"/>
    <property type="match status" value="1"/>
</dbReference>
<name>A0A212M0M8_9FIRM</name>
<dbReference type="EMBL" id="FMJE01000007">
    <property type="protein sequence ID" value="SCM83394.1"/>
    <property type="molecule type" value="Genomic_DNA"/>
</dbReference>
<protein>
    <submittedName>
        <fullName evidence="1">Putative 2-phosphoglycerate kinase</fullName>
    </submittedName>
</protein>
<dbReference type="AlphaFoldDB" id="A0A212M0M8"/>
<organism evidence="1">
    <name type="scientific">uncultured Sporomusa sp</name>
    <dbReference type="NCBI Taxonomy" id="307249"/>
    <lineage>
        <taxon>Bacteria</taxon>
        <taxon>Bacillati</taxon>
        <taxon>Bacillota</taxon>
        <taxon>Negativicutes</taxon>
        <taxon>Selenomonadales</taxon>
        <taxon>Sporomusaceae</taxon>
        <taxon>Sporomusa</taxon>
        <taxon>environmental samples</taxon>
    </lineage>
</organism>
<reference evidence="1" key="1">
    <citation type="submission" date="2016-08" db="EMBL/GenBank/DDBJ databases">
        <authorList>
            <person name="Seilhamer J.J."/>
        </authorList>
    </citation>
    <scope>NUCLEOTIDE SEQUENCE</scope>
    <source>
        <strain evidence="1">86</strain>
    </source>
</reference>
<sequence>MYKNVKVILIGGSPMSGKTTLATKLAQRYEYNCISTDDIGEILKTVVAINPIGDMDYHKYYIKRSWEDLCRDTWQCHQKIWPAVKRLVKIHSEWGTPIIIEGWALYPVLFQNSVVENMKRIWLISDSDVLKNRLINAKEFILGASNADMMVEKSLQRSMWHNEKIYQQVIETGDTYIKITKDLTEKDLVKRAIELLG</sequence>
<proteinExistence type="predicted"/>
<dbReference type="Pfam" id="PF13189">
    <property type="entry name" value="Cytidylate_kin2"/>
    <property type="match status" value="1"/>
</dbReference>
<evidence type="ECO:0000313" key="1">
    <source>
        <dbReference type="EMBL" id="SCM83394.1"/>
    </source>
</evidence>